<proteinExistence type="predicted"/>
<gene>
    <name evidence="2" type="ORF">NCTC10529_01142</name>
</gene>
<feature type="transmembrane region" description="Helical" evidence="1">
    <location>
        <begin position="47"/>
        <end position="64"/>
    </location>
</feature>
<name>A0AAX2J4A0_KINKI</name>
<feature type="transmembrane region" description="Helical" evidence="1">
    <location>
        <begin position="7"/>
        <end position="27"/>
    </location>
</feature>
<dbReference type="Proteomes" id="UP000248598">
    <property type="component" value="Chromosome 1"/>
</dbReference>
<dbReference type="GeneID" id="93262435"/>
<keyword evidence="1" id="KW-0812">Transmembrane</keyword>
<reference evidence="2 3" key="1">
    <citation type="submission" date="2018-06" db="EMBL/GenBank/DDBJ databases">
        <authorList>
            <consortium name="Pathogen Informatics"/>
            <person name="Doyle S."/>
        </authorList>
    </citation>
    <scope>NUCLEOTIDE SEQUENCE [LARGE SCALE GENOMIC DNA]</scope>
    <source>
        <strain evidence="2 3">NCTC10529</strain>
    </source>
</reference>
<evidence type="ECO:0000313" key="3">
    <source>
        <dbReference type="Proteomes" id="UP000248598"/>
    </source>
</evidence>
<dbReference type="AlphaFoldDB" id="A0AAX2J4A0"/>
<evidence type="ECO:0000256" key="1">
    <source>
        <dbReference type="SAM" id="Phobius"/>
    </source>
</evidence>
<keyword evidence="1" id="KW-1133">Transmembrane helix</keyword>
<dbReference type="KEGG" id="kki:KKKWG1_1092"/>
<feature type="transmembrane region" description="Helical" evidence="1">
    <location>
        <begin position="71"/>
        <end position="91"/>
    </location>
</feature>
<evidence type="ECO:0000313" key="2">
    <source>
        <dbReference type="EMBL" id="SQH24947.1"/>
    </source>
</evidence>
<keyword evidence="1" id="KW-0472">Membrane</keyword>
<sequence>MSNLDYAALFLLSGIALISFTVLWQMYVVLSEIYTLDRYKDSPKLGWIAAAIFFSFSLAIYYFCPNSRKKGLVFLLSGALGVLCYGLGMWFKNQA</sequence>
<protein>
    <submittedName>
        <fullName evidence="2">Uncharacterized protein</fullName>
    </submittedName>
</protein>
<dbReference type="RefSeq" id="WP_003785811.1">
    <property type="nucleotide sequence ID" value="NZ_CP045141.1"/>
</dbReference>
<dbReference type="EMBL" id="LS483426">
    <property type="protein sequence ID" value="SQH24947.1"/>
    <property type="molecule type" value="Genomic_DNA"/>
</dbReference>
<organism evidence="2 3">
    <name type="scientific">Kingella kingae</name>
    <dbReference type="NCBI Taxonomy" id="504"/>
    <lineage>
        <taxon>Bacteria</taxon>
        <taxon>Pseudomonadati</taxon>
        <taxon>Pseudomonadota</taxon>
        <taxon>Betaproteobacteria</taxon>
        <taxon>Neisseriales</taxon>
        <taxon>Neisseriaceae</taxon>
        <taxon>Kingella</taxon>
    </lineage>
</organism>
<accession>A0AAX2J4A0</accession>